<organism evidence="2 3">
    <name type="scientific">Cetraspora pellucida</name>
    <dbReference type="NCBI Taxonomy" id="1433469"/>
    <lineage>
        <taxon>Eukaryota</taxon>
        <taxon>Fungi</taxon>
        <taxon>Fungi incertae sedis</taxon>
        <taxon>Mucoromycota</taxon>
        <taxon>Glomeromycotina</taxon>
        <taxon>Glomeromycetes</taxon>
        <taxon>Diversisporales</taxon>
        <taxon>Gigasporaceae</taxon>
        <taxon>Cetraspora</taxon>
    </lineage>
</organism>
<evidence type="ECO:0000313" key="2">
    <source>
        <dbReference type="EMBL" id="CAG8633884.1"/>
    </source>
</evidence>
<sequence>METSQRFNSSKNEPTDSMIAAAKNDYAYRLYMHTQQQLIRAKSKQQSNHQKSRKKEKNSVNILAKVVCCSSKPKKTDVENIDSNNGGSLSSLDLSN</sequence>
<proteinExistence type="predicted"/>
<dbReference type="EMBL" id="CAJVQA010006084">
    <property type="protein sequence ID" value="CAG8633884.1"/>
    <property type="molecule type" value="Genomic_DNA"/>
</dbReference>
<dbReference type="AlphaFoldDB" id="A0A9N9GXH4"/>
<reference evidence="2" key="1">
    <citation type="submission" date="2021-06" db="EMBL/GenBank/DDBJ databases">
        <authorList>
            <person name="Kallberg Y."/>
            <person name="Tangrot J."/>
            <person name="Rosling A."/>
        </authorList>
    </citation>
    <scope>NUCLEOTIDE SEQUENCE</scope>
    <source>
        <strain evidence="2">FL966</strain>
    </source>
</reference>
<dbReference type="OrthoDB" id="2412870at2759"/>
<dbReference type="Proteomes" id="UP000789759">
    <property type="component" value="Unassembled WGS sequence"/>
</dbReference>
<name>A0A9N9GXH4_9GLOM</name>
<evidence type="ECO:0000313" key="3">
    <source>
        <dbReference type="Proteomes" id="UP000789759"/>
    </source>
</evidence>
<gene>
    <name evidence="2" type="ORF">CPELLU_LOCUS8526</name>
</gene>
<evidence type="ECO:0000256" key="1">
    <source>
        <dbReference type="SAM" id="MobiDB-lite"/>
    </source>
</evidence>
<feature type="compositionally biased region" description="Polar residues" evidence="1">
    <location>
        <begin position="38"/>
        <end position="49"/>
    </location>
</feature>
<feature type="region of interest" description="Disordered" evidence="1">
    <location>
        <begin position="74"/>
        <end position="96"/>
    </location>
</feature>
<protein>
    <submittedName>
        <fullName evidence="2">3214_t:CDS:1</fullName>
    </submittedName>
</protein>
<keyword evidence="3" id="KW-1185">Reference proteome</keyword>
<feature type="compositionally biased region" description="Low complexity" evidence="1">
    <location>
        <begin position="82"/>
        <end position="96"/>
    </location>
</feature>
<comment type="caution">
    <text evidence="2">The sequence shown here is derived from an EMBL/GenBank/DDBJ whole genome shotgun (WGS) entry which is preliminary data.</text>
</comment>
<accession>A0A9N9GXH4</accession>
<feature type="region of interest" description="Disordered" evidence="1">
    <location>
        <begin position="38"/>
        <end position="59"/>
    </location>
</feature>